<evidence type="ECO:0000313" key="1">
    <source>
        <dbReference type="EMBL" id="GGH04129.1"/>
    </source>
</evidence>
<evidence type="ECO:0000313" key="2">
    <source>
        <dbReference type="Proteomes" id="UP000633278"/>
    </source>
</evidence>
<gene>
    <name evidence="1" type="ORF">GCM10011416_24040</name>
</gene>
<proteinExistence type="predicted"/>
<dbReference type="RefSeq" id="WP_188599607.1">
    <property type="nucleotide sequence ID" value="NZ_BMJW01000004.1"/>
</dbReference>
<dbReference type="AlphaFoldDB" id="A0A917MFH4"/>
<protein>
    <submittedName>
        <fullName evidence="1">Uncharacterized protein</fullName>
    </submittedName>
</protein>
<keyword evidence="2" id="KW-1185">Reference proteome</keyword>
<dbReference type="Proteomes" id="UP000633278">
    <property type="component" value="Unassembled WGS sequence"/>
</dbReference>
<organism evidence="1 2">
    <name type="scientific">Polaribacter pacificus</name>
    <dbReference type="NCBI Taxonomy" id="1775173"/>
    <lineage>
        <taxon>Bacteria</taxon>
        <taxon>Pseudomonadati</taxon>
        <taxon>Bacteroidota</taxon>
        <taxon>Flavobacteriia</taxon>
        <taxon>Flavobacteriales</taxon>
        <taxon>Flavobacteriaceae</taxon>
    </lineage>
</organism>
<reference evidence="1" key="2">
    <citation type="submission" date="2020-09" db="EMBL/GenBank/DDBJ databases">
        <authorList>
            <person name="Sun Q."/>
            <person name="Zhou Y."/>
        </authorList>
    </citation>
    <scope>NUCLEOTIDE SEQUENCE</scope>
    <source>
        <strain evidence="1">CGMCC 1.15763</strain>
    </source>
</reference>
<sequence>MKYVQVIFLIFFGLSETATFGQGRNFNCTKDLQEDVWLSKSFENFKFFIEEEKINVNNNSFWLIGGGEGETSTKSSVLIKPMKQETLIYQYSPLVILDKQIVKTKISIDYLSNFFKKLNDNVSSNIAANAKYFVLKFSDKKRVKCVRVFYSVEFPPRKSRDSHLIDFNKLIKLLNR</sequence>
<name>A0A917MFH4_9FLAO</name>
<reference evidence="1" key="1">
    <citation type="journal article" date="2014" name="Int. J. Syst. Evol. Microbiol.">
        <title>Complete genome sequence of Corynebacterium casei LMG S-19264T (=DSM 44701T), isolated from a smear-ripened cheese.</title>
        <authorList>
            <consortium name="US DOE Joint Genome Institute (JGI-PGF)"/>
            <person name="Walter F."/>
            <person name="Albersmeier A."/>
            <person name="Kalinowski J."/>
            <person name="Ruckert C."/>
        </authorList>
    </citation>
    <scope>NUCLEOTIDE SEQUENCE</scope>
    <source>
        <strain evidence="1">CGMCC 1.15763</strain>
    </source>
</reference>
<accession>A0A917MFH4</accession>
<comment type="caution">
    <text evidence="1">The sequence shown here is derived from an EMBL/GenBank/DDBJ whole genome shotgun (WGS) entry which is preliminary data.</text>
</comment>
<dbReference type="EMBL" id="BMJW01000004">
    <property type="protein sequence ID" value="GGH04129.1"/>
    <property type="molecule type" value="Genomic_DNA"/>
</dbReference>